<dbReference type="InterPro" id="IPR036291">
    <property type="entry name" value="NAD(P)-bd_dom_sf"/>
</dbReference>
<dbReference type="PROSITE" id="PS00521">
    <property type="entry name" value="P5CR"/>
    <property type="match status" value="1"/>
</dbReference>
<feature type="binding site" evidence="11">
    <location>
        <position position="60"/>
    </location>
    <ligand>
        <name>NADPH</name>
        <dbReference type="ChEBI" id="CHEBI:57783"/>
    </ligand>
</feature>
<evidence type="ECO:0000259" key="13">
    <source>
        <dbReference type="Pfam" id="PF03807"/>
    </source>
</evidence>
<evidence type="ECO:0000256" key="7">
    <source>
        <dbReference type="ARBA" id="ARBA00023002"/>
    </source>
</evidence>
<evidence type="ECO:0000256" key="4">
    <source>
        <dbReference type="ARBA" id="ARBA00022605"/>
    </source>
</evidence>
<evidence type="ECO:0000256" key="9">
    <source>
        <dbReference type="HAMAP-Rule" id="MF_01925"/>
    </source>
</evidence>
<feature type="domain" description="Pyrroline-5-carboxylate reductase dimerisation" evidence="14">
    <location>
        <begin position="165"/>
        <end position="269"/>
    </location>
</feature>
<evidence type="ECO:0000256" key="3">
    <source>
        <dbReference type="ARBA" id="ARBA00022490"/>
    </source>
</evidence>
<comment type="catalytic activity">
    <reaction evidence="9 12">
        <text>L-proline + NADP(+) = (S)-1-pyrroline-5-carboxylate + NADPH + 2 H(+)</text>
        <dbReference type="Rhea" id="RHEA:14109"/>
        <dbReference type="ChEBI" id="CHEBI:15378"/>
        <dbReference type="ChEBI" id="CHEBI:17388"/>
        <dbReference type="ChEBI" id="CHEBI:57783"/>
        <dbReference type="ChEBI" id="CHEBI:58349"/>
        <dbReference type="ChEBI" id="CHEBI:60039"/>
        <dbReference type="EC" id="1.5.1.2"/>
    </reaction>
</comment>
<evidence type="ECO:0000256" key="5">
    <source>
        <dbReference type="ARBA" id="ARBA00022650"/>
    </source>
</evidence>
<evidence type="ECO:0000256" key="6">
    <source>
        <dbReference type="ARBA" id="ARBA00022857"/>
    </source>
</evidence>
<feature type="domain" description="Pyrroline-5-carboxylate reductase catalytic N-terminal" evidence="13">
    <location>
        <begin position="7"/>
        <end position="102"/>
    </location>
</feature>
<reference evidence="16" key="1">
    <citation type="journal article" date="2008" name="Genome Res.">
        <title>The genome of Pelotomaculum thermopropionicum reveals niche-associated evolution in anaerobic microbiota.</title>
        <authorList>
            <person name="Kosaka T."/>
            <person name="Kato S."/>
            <person name="Shimoyama T."/>
            <person name="Ishii S."/>
            <person name="Abe T."/>
            <person name="Watanabe K."/>
        </authorList>
    </citation>
    <scope>NUCLEOTIDE SEQUENCE [LARGE SCALE GENOMIC DNA]</scope>
    <source>
        <strain evidence="16">DSM 13744 / JCM 10971 / SI</strain>
    </source>
</reference>
<dbReference type="SUPFAM" id="SSF48179">
    <property type="entry name" value="6-phosphogluconate dehydrogenase C-terminal domain-like"/>
    <property type="match status" value="1"/>
</dbReference>
<evidence type="ECO:0000313" key="16">
    <source>
        <dbReference type="Proteomes" id="UP000006556"/>
    </source>
</evidence>
<evidence type="ECO:0000256" key="8">
    <source>
        <dbReference type="ARBA" id="ARBA00058118"/>
    </source>
</evidence>
<evidence type="ECO:0000313" key="15">
    <source>
        <dbReference type="EMBL" id="BAF60007.1"/>
    </source>
</evidence>
<evidence type="ECO:0000256" key="1">
    <source>
        <dbReference type="ARBA" id="ARBA00004496"/>
    </source>
</evidence>
<dbReference type="PANTHER" id="PTHR11645">
    <property type="entry name" value="PYRROLINE-5-CARBOXYLATE REDUCTASE"/>
    <property type="match status" value="1"/>
</dbReference>
<accession>A5D185</accession>
<dbReference type="eggNOG" id="COG0345">
    <property type="taxonomic scope" value="Bacteria"/>
</dbReference>
<protein>
    <recommendedName>
        <fullName evidence="9 10">Pyrroline-5-carboxylate reductase</fullName>
        <shortName evidence="9">P5C reductase</shortName>
        <shortName evidence="9">P5CR</shortName>
        <ecNumber evidence="9 10">1.5.1.2</ecNumber>
    </recommendedName>
    <alternativeName>
        <fullName evidence="9">PCA reductase</fullName>
    </alternativeName>
</protein>
<dbReference type="PANTHER" id="PTHR11645:SF0">
    <property type="entry name" value="PYRROLINE-5-CARBOXYLATE REDUCTASE 3"/>
    <property type="match status" value="1"/>
</dbReference>
<dbReference type="PIRSF" id="PIRSF000193">
    <property type="entry name" value="Pyrrol-5-carb_rd"/>
    <property type="match status" value="1"/>
</dbReference>
<dbReference type="Pfam" id="PF03807">
    <property type="entry name" value="F420_oxidored"/>
    <property type="match status" value="1"/>
</dbReference>
<organism evidence="15 16">
    <name type="scientific">Pelotomaculum thermopropionicum (strain DSM 13744 / JCM 10971 / SI)</name>
    <dbReference type="NCBI Taxonomy" id="370438"/>
    <lineage>
        <taxon>Bacteria</taxon>
        <taxon>Bacillati</taxon>
        <taxon>Bacillota</taxon>
        <taxon>Clostridia</taxon>
        <taxon>Eubacteriales</taxon>
        <taxon>Desulfotomaculaceae</taxon>
        <taxon>Pelotomaculum</taxon>
    </lineage>
</organism>
<dbReference type="GO" id="GO:0055129">
    <property type="term" value="P:L-proline biosynthetic process"/>
    <property type="evidence" value="ECO:0007669"/>
    <property type="project" value="UniProtKB-UniRule"/>
</dbReference>
<evidence type="ECO:0000256" key="11">
    <source>
        <dbReference type="PIRSR" id="PIRSR000193-1"/>
    </source>
</evidence>
<dbReference type="FunFam" id="3.40.50.720:FF:000190">
    <property type="entry name" value="Pyrroline-5-carboxylate reductase"/>
    <property type="match status" value="1"/>
</dbReference>
<dbReference type="GO" id="GO:0005737">
    <property type="term" value="C:cytoplasm"/>
    <property type="evidence" value="ECO:0007669"/>
    <property type="project" value="UniProtKB-SubCell"/>
</dbReference>
<keyword evidence="4 9" id="KW-0028">Amino-acid biosynthesis</keyword>
<evidence type="ECO:0000256" key="12">
    <source>
        <dbReference type="RuleBase" id="RU003903"/>
    </source>
</evidence>
<keyword evidence="6 9" id="KW-0521">NADP</keyword>
<dbReference type="InterPro" id="IPR008927">
    <property type="entry name" value="6-PGluconate_DH-like_C_sf"/>
</dbReference>
<dbReference type="InterPro" id="IPR053790">
    <property type="entry name" value="P5CR-like_CS"/>
</dbReference>
<dbReference type="AlphaFoldDB" id="A5D185"/>
<proteinExistence type="inferred from homology"/>
<dbReference type="GO" id="GO:0004735">
    <property type="term" value="F:pyrroline-5-carboxylate reductase activity"/>
    <property type="evidence" value="ECO:0007669"/>
    <property type="project" value="UniProtKB-UniRule"/>
</dbReference>
<dbReference type="HAMAP" id="MF_01925">
    <property type="entry name" value="P5C_reductase"/>
    <property type="match status" value="1"/>
</dbReference>
<dbReference type="UniPathway" id="UPA00098">
    <property type="reaction ID" value="UER00361"/>
</dbReference>
<keyword evidence="7 9" id="KW-0560">Oxidoreductase</keyword>
<evidence type="ECO:0000256" key="2">
    <source>
        <dbReference type="ARBA" id="ARBA00005525"/>
    </source>
</evidence>
<dbReference type="InterPro" id="IPR000304">
    <property type="entry name" value="Pyrroline-COOH_reductase"/>
</dbReference>
<dbReference type="FunFam" id="1.10.3730.10:FF:000001">
    <property type="entry name" value="Pyrroline-5-carboxylate reductase"/>
    <property type="match status" value="1"/>
</dbReference>
<dbReference type="Gene3D" id="1.10.3730.10">
    <property type="entry name" value="ProC C-terminal domain-like"/>
    <property type="match status" value="1"/>
</dbReference>
<dbReference type="InterPro" id="IPR028939">
    <property type="entry name" value="P5C_Rdtase_cat_N"/>
</dbReference>
<dbReference type="Gene3D" id="3.40.50.720">
    <property type="entry name" value="NAD(P)-binding Rossmann-like Domain"/>
    <property type="match status" value="1"/>
</dbReference>
<dbReference type="InterPro" id="IPR029036">
    <property type="entry name" value="P5CR_dimer"/>
</dbReference>
<comment type="function">
    <text evidence="8 9">Catalyzes the reduction of 1-pyrroline-5-carboxylate (PCA) to L-proline.</text>
</comment>
<sequence length="273" mass="28333">MPLKGQKIGFLGGGAMGEALMTGLLRTGLVNPPAICVSDVNSGRLEYLGKKLGVETHPKNEAVVRKADIIVMAVKPDAVAHLMKEIAPLLRPGQTLISIAAGVTSAFIESFLNSPVPVVRVMPNTPCLVGEGASAVSAGKYAGRENMEKALAIFSAAGKAVEVPERLLDCVTGLSGSGPAYMYVILEGLIDGAVRLGLPRDQARLLAAQTMLGAAKMVLETGEHPARLKDMVTTPGGTTIAGLFALEEGAVRALLMKAVEAAAERSRQLSGLI</sequence>
<comment type="similarity">
    <text evidence="2 9 12">Belongs to the pyrroline-5-carboxylate reductase family.</text>
</comment>
<dbReference type="EC" id="1.5.1.2" evidence="9 10"/>
<comment type="catalytic activity">
    <reaction evidence="9">
        <text>L-proline + NAD(+) = (S)-1-pyrroline-5-carboxylate + NADH + 2 H(+)</text>
        <dbReference type="Rhea" id="RHEA:14105"/>
        <dbReference type="ChEBI" id="CHEBI:15378"/>
        <dbReference type="ChEBI" id="CHEBI:17388"/>
        <dbReference type="ChEBI" id="CHEBI:57540"/>
        <dbReference type="ChEBI" id="CHEBI:57945"/>
        <dbReference type="ChEBI" id="CHEBI:60039"/>
        <dbReference type="EC" id="1.5.1.2"/>
    </reaction>
</comment>
<dbReference type="STRING" id="370438.PTH_1826"/>
<keyword evidence="5 9" id="KW-0641">Proline biosynthesis</keyword>
<dbReference type="KEGG" id="pth:PTH_1826"/>
<dbReference type="HOGENOM" id="CLU_042344_3_1_9"/>
<dbReference type="Pfam" id="PF14748">
    <property type="entry name" value="P5CR_dimer"/>
    <property type="match status" value="1"/>
</dbReference>
<dbReference type="Proteomes" id="UP000006556">
    <property type="component" value="Chromosome"/>
</dbReference>
<dbReference type="EMBL" id="AP009389">
    <property type="protein sequence ID" value="BAF60007.1"/>
    <property type="molecule type" value="Genomic_DNA"/>
</dbReference>
<keyword evidence="3 9" id="KW-0963">Cytoplasm</keyword>
<evidence type="ECO:0000256" key="10">
    <source>
        <dbReference type="NCBIfam" id="TIGR00112"/>
    </source>
</evidence>
<name>A5D185_PELTS</name>
<feature type="binding site" evidence="11">
    <location>
        <begin position="11"/>
        <end position="16"/>
    </location>
    <ligand>
        <name>NADP(+)</name>
        <dbReference type="ChEBI" id="CHEBI:58349"/>
    </ligand>
</feature>
<dbReference type="NCBIfam" id="TIGR00112">
    <property type="entry name" value="proC"/>
    <property type="match status" value="1"/>
</dbReference>
<evidence type="ECO:0000259" key="14">
    <source>
        <dbReference type="Pfam" id="PF14748"/>
    </source>
</evidence>
<dbReference type="SUPFAM" id="SSF51735">
    <property type="entry name" value="NAD(P)-binding Rossmann-fold domains"/>
    <property type="match status" value="1"/>
</dbReference>
<gene>
    <name evidence="15" type="primary">ProC</name>
    <name evidence="9" type="synonym">proC</name>
    <name evidence="15" type="ordered locus">PTH_1826</name>
</gene>
<keyword evidence="16" id="KW-1185">Reference proteome</keyword>
<feature type="binding site" evidence="11">
    <location>
        <begin position="73"/>
        <end position="76"/>
    </location>
    <ligand>
        <name>NADP(+)</name>
        <dbReference type="ChEBI" id="CHEBI:58349"/>
    </ligand>
</feature>
<comment type="subcellular location">
    <subcellularLocation>
        <location evidence="1 9">Cytoplasm</location>
    </subcellularLocation>
</comment>
<comment type="pathway">
    <text evidence="9 12">Amino-acid biosynthesis; L-proline biosynthesis; L-proline from L-glutamate 5-semialdehyde: step 1/1.</text>
</comment>